<evidence type="ECO:0000259" key="1">
    <source>
        <dbReference type="Pfam" id="PF04167"/>
    </source>
</evidence>
<protein>
    <submittedName>
        <fullName evidence="2">RNAase</fullName>
    </submittedName>
</protein>
<name>A0ABM5P0R4_9MOLU</name>
<sequence length="215" mass="25645">MHIHRCDGSLCKSVEGHHCIYESSDFWIFFLPPLIAQQIKELDIPQSNSGKFTRKRKFSMVTNRYPTFWFFWKDHWFNISLTLLPENKHNLLLRISTPPLIEEKAFKYIELDLALSLNSEKGIEFLYNNDYQTNSQKMKYNPQLKKEISKIIREIFQLLKSNWFSKLTEESWINFLWEKVLISTGQSKSEFYREVNSDKKDEEFSDLGVEIGEIN</sequence>
<dbReference type="InterPro" id="IPR007295">
    <property type="entry name" value="DUF402"/>
</dbReference>
<dbReference type="EMBL" id="CP006935">
    <property type="protein sequence ID" value="AHC40020.1"/>
    <property type="molecule type" value="Genomic_DNA"/>
</dbReference>
<organism evidence="2 3">
    <name type="scientific">Mycoplasma ovis str. Michigan</name>
    <dbReference type="NCBI Taxonomy" id="1415773"/>
    <lineage>
        <taxon>Bacteria</taxon>
        <taxon>Bacillati</taxon>
        <taxon>Mycoplasmatota</taxon>
        <taxon>Mollicutes</taxon>
        <taxon>Mycoplasmataceae</taxon>
        <taxon>Mycoplasma</taxon>
    </lineage>
</organism>
<evidence type="ECO:0000313" key="2">
    <source>
        <dbReference type="EMBL" id="AHC40020.1"/>
    </source>
</evidence>
<gene>
    <name evidence="2" type="ORF">OVS_03025</name>
</gene>
<feature type="domain" description="DUF402" evidence="1">
    <location>
        <begin position="57"/>
        <end position="161"/>
    </location>
</feature>
<reference evidence="2 3" key="1">
    <citation type="journal article" date="2014" name="Genome Announc.">
        <title>Complete Genome Sequence of Mycoplasma ovis Strain Michigan, a Hemoplasma of Sheep with Two Distinct 16S rRNA Genes.</title>
        <authorList>
            <person name="Deshuillers P.L."/>
            <person name="Santos A.P."/>
            <person name="do Nascimento N.C."/>
            <person name="Hampel J.A."/>
            <person name="Bergin I.L."/>
            <person name="Dyson M.C."/>
            <person name="Messick J.B."/>
        </authorList>
    </citation>
    <scope>NUCLEOTIDE SEQUENCE [LARGE SCALE GENOMIC DNA]</scope>
    <source>
        <strain evidence="2 3">Michigan</strain>
    </source>
</reference>
<dbReference type="Pfam" id="PF04167">
    <property type="entry name" value="DUF402"/>
    <property type="match status" value="1"/>
</dbReference>
<evidence type="ECO:0000313" key="3">
    <source>
        <dbReference type="Proteomes" id="UP000018745"/>
    </source>
</evidence>
<dbReference type="Proteomes" id="UP000018745">
    <property type="component" value="Chromosome"/>
</dbReference>
<keyword evidence="3" id="KW-1185">Reference proteome</keyword>
<proteinExistence type="predicted"/>
<accession>A0ABM5P0R4</accession>